<protein>
    <recommendedName>
        <fullName evidence="6">Glucose-methanol-choline oxidoreductase C-terminal domain-containing protein</fullName>
    </recommendedName>
</protein>
<dbReference type="SUPFAM" id="SSF51905">
    <property type="entry name" value="FAD/NAD(P)-binding domain"/>
    <property type="match status" value="1"/>
</dbReference>
<evidence type="ECO:0000313" key="7">
    <source>
        <dbReference type="EMBL" id="MBB4140029.1"/>
    </source>
</evidence>
<dbReference type="PANTHER" id="PTHR42784:SF1">
    <property type="entry name" value="PYRANOSE 2-OXIDASE"/>
    <property type="match status" value="1"/>
</dbReference>
<dbReference type="InterPro" id="IPR007867">
    <property type="entry name" value="GMC_OxRtase_C"/>
</dbReference>
<evidence type="ECO:0000256" key="2">
    <source>
        <dbReference type="ARBA" id="ARBA00010790"/>
    </source>
</evidence>
<keyword evidence="8" id="KW-1185">Reference proteome</keyword>
<dbReference type="InterPro" id="IPR051473">
    <property type="entry name" value="P2Ox-like"/>
</dbReference>
<sequence>MDFEERPWVPLSGWPFPREHLTRYLKVAMTLCEAGTYSFDARMARSATPELFPGLDGDGIVTYPLERWSPPTHFGKRYRRRMASSSSISVLLNATCTHIQLAASGQSVDHIVVNRTMDDSRAVYARRFVLAAGGLENARLLLSADDVAPTGVGNTTDCVDRFYQTHVFGCFASVQLNPGSPRAHVAFDRDAQGVYFRRRIWFTPDAQEQHQVLNTVFFPVRPPTGATGHRSALFSGVYLVKMLLAAARRPTKAASLLRDEKESVKSHAAVFFRHLPSAVPELYRAFSGRYIGTRRLPAVLPADGLSSYHLQFQAEQVPNADARVTLGQRLDDLGMRRLVVSPSSTALDIESVVRTHKLLDVRLRSSGLGKLVFDEDELRRSIEDAMVHVNSGAHHIGTTRMSDDPTRGVVDRNCKVHNIDNLYLTGASVMPTSGHANPTLTIVALAIRLGEHLAESTHGASTR</sequence>
<evidence type="ECO:0000256" key="1">
    <source>
        <dbReference type="ARBA" id="ARBA00001974"/>
    </source>
</evidence>
<comment type="caution">
    <text evidence="7">The sequence shown here is derived from an EMBL/GenBank/DDBJ whole genome shotgun (WGS) entry which is preliminary data.</text>
</comment>
<feature type="domain" description="Glucose-methanol-choline oxidoreductase C-terminal" evidence="6">
    <location>
        <begin position="318"/>
        <end position="446"/>
    </location>
</feature>
<evidence type="ECO:0000313" key="8">
    <source>
        <dbReference type="Proteomes" id="UP000549113"/>
    </source>
</evidence>
<gene>
    <name evidence="7" type="ORF">BKA10_001823</name>
</gene>
<dbReference type="Gene3D" id="3.50.50.60">
    <property type="entry name" value="FAD/NAD(P)-binding domain"/>
    <property type="match status" value="1"/>
</dbReference>
<keyword evidence="3" id="KW-0285">Flavoprotein</keyword>
<dbReference type="AlphaFoldDB" id="A0AA40VMT6"/>
<evidence type="ECO:0000256" key="4">
    <source>
        <dbReference type="ARBA" id="ARBA00022827"/>
    </source>
</evidence>
<evidence type="ECO:0000256" key="3">
    <source>
        <dbReference type="ARBA" id="ARBA00022630"/>
    </source>
</evidence>
<name>A0AA40VMT6_9MICO</name>
<organism evidence="7 8">
    <name type="scientific">Microbacterium invictum</name>
    <dbReference type="NCBI Taxonomy" id="515415"/>
    <lineage>
        <taxon>Bacteria</taxon>
        <taxon>Bacillati</taxon>
        <taxon>Actinomycetota</taxon>
        <taxon>Actinomycetes</taxon>
        <taxon>Micrococcales</taxon>
        <taxon>Microbacteriaceae</taxon>
        <taxon>Microbacterium</taxon>
    </lineage>
</organism>
<reference evidence="7 8" key="1">
    <citation type="submission" date="2020-08" db="EMBL/GenBank/DDBJ databases">
        <title>Sequencing the genomes of 1000 actinobacteria strains.</title>
        <authorList>
            <person name="Klenk H.-P."/>
        </authorList>
    </citation>
    <scope>NUCLEOTIDE SEQUENCE [LARGE SCALE GENOMIC DNA]</scope>
    <source>
        <strain evidence="7 8">DSM 19600</strain>
    </source>
</reference>
<accession>A0AA40VMT6</accession>
<dbReference type="GO" id="GO:0016614">
    <property type="term" value="F:oxidoreductase activity, acting on CH-OH group of donors"/>
    <property type="evidence" value="ECO:0007669"/>
    <property type="project" value="InterPro"/>
</dbReference>
<evidence type="ECO:0000259" key="6">
    <source>
        <dbReference type="Pfam" id="PF05199"/>
    </source>
</evidence>
<comment type="similarity">
    <text evidence="2">Belongs to the GMC oxidoreductase family.</text>
</comment>
<dbReference type="Pfam" id="PF05199">
    <property type="entry name" value="GMC_oxred_C"/>
    <property type="match status" value="1"/>
</dbReference>
<dbReference type="InterPro" id="IPR036188">
    <property type="entry name" value="FAD/NAD-bd_sf"/>
</dbReference>
<dbReference type="Proteomes" id="UP000549113">
    <property type="component" value="Unassembled WGS sequence"/>
</dbReference>
<proteinExistence type="inferred from homology"/>
<dbReference type="EMBL" id="JACIFH010000001">
    <property type="protein sequence ID" value="MBB4140029.1"/>
    <property type="molecule type" value="Genomic_DNA"/>
</dbReference>
<dbReference type="RefSeq" id="WP_366932109.1">
    <property type="nucleotide sequence ID" value="NZ_JACIFH010000001.1"/>
</dbReference>
<keyword evidence="4" id="KW-0274">FAD</keyword>
<comment type="cofactor">
    <cofactor evidence="1">
        <name>FAD</name>
        <dbReference type="ChEBI" id="CHEBI:57692"/>
    </cofactor>
</comment>
<evidence type="ECO:0000256" key="5">
    <source>
        <dbReference type="ARBA" id="ARBA00023002"/>
    </source>
</evidence>
<dbReference type="PANTHER" id="PTHR42784">
    <property type="entry name" value="PYRANOSE 2-OXIDASE"/>
    <property type="match status" value="1"/>
</dbReference>
<keyword evidence="5" id="KW-0560">Oxidoreductase</keyword>